<feature type="transmembrane region" description="Helical" evidence="6">
    <location>
        <begin position="448"/>
        <end position="472"/>
    </location>
</feature>
<keyword evidence="3 6" id="KW-0812">Transmembrane</keyword>
<protein>
    <submittedName>
        <fullName evidence="8">MFS transporter</fullName>
    </submittedName>
</protein>
<evidence type="ECO:0000256" key="2">
    <source>
        <dbReference type="ARBA" id="ARBA00022448"/>
    </source>
</evidence>
<organism evidence="8 9">
    <name type="scientific">Vogesella facilis</name>
    <dbReference type="NCBI Taxonomy" id="1655232"/>
    <lineage>
        <taxon>Bacteria</taxon>
        <taxon>Pseudomonadati</taxon>
        <taxon>Pseudomonadota</taxon>
        <taxon>Betaproteobacteria</taxon>
        <taxon>Neisseriales</taxon>
        <taxon>Chromobacteriaceae</taxon>
        <taxon>Vogesella</taxon>
    </lineage>
</organism>
<dbReference type="RefSeq" id="WP_386091845.1">
    <property type="nucleotide sequence ID" value="NZ_JBHRXN010000031.1"/>
</dbReference>
<sequence>MSNPVSGRAAANVAAAALPRLALLSLSLPLLLSSLATSSANIALPTLAQVWQASFQQVQWVVLGYLLAVTSLIVGVGRLGDLFGKRRLLLGGLALFSLASLLCALAPSLPLLIAARALQGLGAAVMMALTLAFVGELVPADKTGSVMGLLGTTSALGTALGPSLGGLLIAALGWRAIFLLNVPLGLLALWLVWRQLPGPDRQPAAPRPSFDVAGTLLLAGSLAAYALAMTLGRGQFGVRNLALLAAALLGAGLFVLVEARVASPLLQLRLFRQPLLRASLASSLLVAAVVMVTLLVGPFYLAHTLGLGSGAVGLVVAVGPLVAALSGVPAGRLVDRLGAQRMQLAGLAGVALGCGLLALLPSRFGVAAYVAPMTLLTAGYALFQAANTTQSMAAIDTAQRGLMAGMLNLARNLGLISGSALLGAVFAAAAGGAAAAASPAQVAHGMHVTFAVALPLVVLALLLSASAGYRALRPTLASSRQP</sequence>
<dbReference type="PANTHER" id="PTHR42718:SF9">
    <property type="entry name" value="MAJOR FACILITATOR SUPERFAMILY MULTIDRUG TRANSPORTER MFSC"/>
    <property type="match status" value="1"/>
</dbReference>
<feature type="transmembrane region" description="Helical" evidence="6">
    <location>
        <begin position="342"/>
        <end position="360"/>
    </location>
</feature>
<reference evidence="9" key="1">
    <citation type="journal article" date="2019" name="Int. J. Syst. Evol. Microbiol.">
        <title>The Global Catalogue of Microorganisms (GCM) 10K type strain sequencing project: providing services to taxonomists for standard genome sequencing and annotation.</title>
        <authorList>
            <consortium name="The Broad Institute Genomics Platform"/>
            <consortium name="The Broad Institute Genome Sequencing Center for Infectious Disease"/>
            <person name="Wu L."/>
            <person name="Ma J."/>
        </authorList>
    </citation>
    <scope>NUCLEOTIDE SEQUENCE [LARGE SCALE GENOMIC DNA]</scope>
    <source>
        <strain evidence="9">KCTC 42742</strain>
    </source>
</reference>
<evidence type="ECO:0000256" key="6">
    <source>
        <dbReference type="SAM" id="Phobius"/>
    </source>
</evidence>
<feature type="domain" description="Major facilitator superfamily (MFS) profile" evidence="7">
    <location>
        <begin position="22"/>
        <end position="472"/>
    </location>
</feature>
<evidence type="ECO:0000256" key="5">
    <source>
        <dbReference type="ARBA" id="ARBA00023136"/>
    </source>
</evidence>
<feature type="transmembrane region" description="Helical" evidence="6">
    <location>
        <begin position="307"/>
        <end position="330"/>
    </location>
</feature>
<comment type="caution">
    <text evidence="8">The sequence shown here is derived from an EMBL/GenBank/DDBJ whole genome shotgun (WGS) entry which is preliminary data.</text>
</comment>
<dbReference type="InterPro" id="IPR011701">
    <property type="entry name" value="MFS"/>
</dbReference>
<evidence type="ECO:0000256" key="1">
    <source>
        <dbReference type="ARBA" id="ARBA00004141"/>
    </source>
</evidence>
<keyword evidence="2" id="KW-0813">Transport</keyword>
<keyword evidence="9" id="KW-1185">Reference proteome</keyword>
<feature type="transmembrane region" description="Helical" evidence="6">
    <location>
        <begin position="58"/>
        <end position="76"/>
    </location>
</feature>
<dbReference type="PANTHER" id="PTHR42718">
    <property type="entry name" value="MAJOR FACILITATOR SUPERFAMILY MULTIDRUG TRANSPORTER MFSC"/>
    <property type="match status" value="1"/>
</dbReference>
<dbReference type="EMBL" id="JBHRXN010000031">
    <property type="protein sequence ID" value="MFC3532801.1"/>
    <property type="molecule type" value="Genomic_DNA"/>
</dbReference>
<dbReference type="PRINTS" id="PR01036">
    <property type="entry name" value="TCRTETB"/>
</dbReference>
<feature type="transmembrane region" description="Helical" evidence="6">
    <location>
        <begin position="278"/>
        <end position="301"/>
    </location>
</feature>
<dbReference type="Gene3D" id="1.20.1250.20">
    <property type="entry name" value="MFS general substrate transporter like domains"/>
    <property type="match status" value="1"/>
</dbReference>
<name>A0ABV7RK68_9NEIS</name>
<evidence type="ECO:0000259" key="7">
    <source>
        <dbReference type="PROSITE" id="PS50850"/>
    </source>
</evidence>
<dbReference type="InterPro" id="IPR020846">
    <property type="entry name" value="MFS_dom"/>
</dbReference>
<proteinExistence type="predicted"/>
<keyword evidence="5 6" id="KW-0472">Membrane</keyword>
<comment type="subcellular location">
    <subcellularLocation>
        <location evidence="1">Membrane</location>
        <topology evidence="1">Multi-pass membrane protein</topology>
    </subcellularLocation>
</comment>
<feature type="transmembrane region" description="Helical" evidence="6">
    <location>
        <begin position="88"/>
        <end position="107"/>
    </location>
</feature>
<gene>
    <name evidence="8" type="ORF">ACFOLG_11455</name>
</gene>
<dbReference type="Pfam" id="PF07690">
    <property type="entry name" value="MFS_1"/>
    <property type="match status" value="1"/>
</dbReference>
<feature type="transmembrane region" description="Helical" evidence="6">
    <location>
        <begin position="113"/>
        <end position="134"/>
    </location>
</feature>
<feature type="transmembrane region" description="Helical" evidence="6">
    <location>
        <begin position="366"/>
        <end position="383"/>
    </location>
</feature>
<feature type="transmembrane region" description="Helical" evidence="6">
    <location>
        <begin position="146"/>
        <end position="170"/>
    </location>
</feature>
<keyword evidence="4 6" id="KW-1133">Transmembrane helix</keyword>
<dbReference type="Proteomes" id="UP001595741">
    <property type="component" value="Unassembled WGS sequence"/>
</dbReference>
<accession>A0ABV7RK68</accession>
<dbReference type="SUPFAM" id="SSF103473">
    <property type="entry name" value="MFS general substrate transporter"/>
    <property type="match status" value="1"/>
</dbReference>
<feature type="transmembrane region" description="Helical" evidence="6">
    <location>
        <begin position="213"/>
        <end position="232"/>
    </location>
</feature>
<evidence type="ECO:0000256" key="3">
    <source>
        <dbReference type="ARBA" id="ARBA00022692"/>
    </source>
</evidence>
<evidence type="ECO:0000313" key="9">
    <source>
        <dbReference type="Proteomes" id="UP001595741"/>
    </source>
</evidence>
<dbReference type="InterPro" id="IPR036259">
    <property type="entry name" value="MFS_trans_sf"/>
</dbReference>
<feature type="transmembrane region" description="Helical" evidence="6">
    <location>
        <begin position="413"/>
        <end position="436"/>
    </location>
</feature>
<feature type="transmembrane region" description="Helical" evidence="6">
    <location>
        <begin position="176"/>
        <end position="193"/>
    </location>
</feature>
<dbReference type="Gene3D" id="1.20.1720.10">
    <property type="entry name" value="Multidrug resistance protein D"/>
    <property type="match status" value="1"/>
</dbReference>
<dbReference type="CDD" id="cd17321">
    <property type="entry name" value="MFS_MMR_MDR_like"/>
    <property type="match status" value="1"/>
</dbReference>
<dbReference type="PROSITE" id="PS50850">
    <property type="entry name" value="MFS"/>
    <property type="match status" value="1"/>
</dbReference>
<evidence type="ECO:0000313" key="8">
    <source>
        <dbReference type="EMBL" id="MFC3532801.1"/>
    </source>
</evidence>
<evidence type="ECO:0000256" key="4">
    <source>
        <dbReference type="ARBA" id="ARBA00022989"/>
    </source>
</evidence>
<feature type="transmembrane region" description="Helical" evidence="6">
    <location>
        <begin position="238"/>
        <end position="257"/>
    </location>
</feature>